<dbReference type="EMBL" id="CP071517">
    <property type="protein sequence ID" value="QSX73788.1"/>
    <property type="molecule type" value="Genomic_DNA"/>
</dbReference>
<dbReference type="Proteomes" id="UP000663400">
    <property type="component" value="Chromosome"/>
</dbReference>
<keyword evidence="2" id="KW-1185">Reference proteome</keyword>
<dbReference type="Pfam" id="PF07277">
    <property type="entry name" value="SapC"/>
    <property type="match status" value="1"/>
</dbReference>
<evidence type="ECO:0000313" key="1">
    <source>
        <dbReference type="EMBL" id="QSX73788.1"/>
    </source>
</evidence>
<accession>A0ABX7R6P9</accession>
<evidence type="ECO:0000313" key="2">
    <source>
        <dbReference type="Proteomes" id="UP000663400"/>
    </source>
</evidence>
<gene>
    <name evidence="1" type="ORF">HIV01_011130</name>
</gene>
<dbReference type="InterPro" id="IPR010836">
    <property type="entry name" value="SapC"/>
</dbReference>
<organism evidence="1 2">
    <name type="scientific">Lysobacter arenosi</name>
    <dbReference type="NCBI Taxonomy" id="2795387"/>
    <lineage>
        <taxon>Bacteria</taxon>
        <taxon>Pseudomonadati</taxon>
        <taxon>Pseudomonadota</taxon>
        <taxon>Gammaproteobacteria</taxon>
        <taxon>Lysobacterales</taxon>
        <taxon>Lysobacteraceae</taxon>
        <taxon>Lysobacter</taxon>
    </lineage>
</organism>
<protein>
    <submittedName>
        <fullName evidence="1">SapC family protein</fullName>
    </submittedName>
</protein>
<name>A0ABX7R6P9_9GAMM</name>
<proteinExistence type="predicted"/>
<reference evidence="1 2" key="1">
    <citation type="submission" date="2021-02" db="EMBL/GenBank/DDBJ databases">
        <title>Lysobacter arenosi sp. nov., isolated from soil of gangwondo yeongwol, south Korea.</title>
        <authorList>
            <person name="Kim K.R."/>
            <person name="Kim K.H."/>
            <person name="Jeon C.O."/>
        </authorList>
    </citation>
    <scope>NUCLEOTIDE SEQUENCE [LARGE SCALE GENOMIC DNA]</scope>
    <source>
        <strain evidence="1 2">R7</strain>
    </source>
</reference>
<sequence>MPNHVLLNNIDHKALRVDTGHDAALGDDVMFTVTFPAEFRSVQAHYPIVFHKDAQGELQPVAMFGFYQGKDRQGSNLFLDEGRWDATYVPLAIERQPFLIGRDGEQLMVHIDLDHPRVRSDRGEMLFRDQGGTTDYLDRITSVLMTLHDGLEGTPAFMAAMLRHDLIESFTLDVELDDGSLNRLVGFYTINEERLRALDAAALDELHRAGHLEPVYMVVASVSRFRDLIARMNRRHAAGH</sequence>
<dbReference type="RefSeq" id="WP_200607108.1">
    <property type="nucleotide sequence ID" value="NZ_CP071517.1"/>
</dbReference>